<organism evidence="2 3">
    <name type="scientific">Jiangella anatolica</name>
    <dbReference type="NCBI Taxonomy" id="2670374"/>
    <lineage>
        <taxon>Bacteria</taxon>
        <taxon>Bacillati</taxon>
        <taxon>Actinomycetota</taxon>
        <taxon>Actinomycetes</taxon>
        <taxon>Jiangellales</taxon>
        <taxon>Jiangellaceae</taxon>
        <taxon>Jiangella</taxon>
    </lineage>
</organism>
<proteinExistence type="predicted"/>
<dbReference type="Gene3D" id="2.60.120.260">
    <property type="entry name" value="Galactose-binding domain-like"/>
    <property type="match status" value="1"/>
</dbReference>
<protein>
    <submittedName>
        <fullName evidence="2">Carbohydrate-binding protein</fullName>
    </submittedName>
</protein>
<dbReference type="Proteomes" id="UP000248764">
    <property type="component" value="Unassembled WGS sequence"/>
</dbReference>
<name>A0A2W2B0C4_9ACTN</name>
<evidence type="ECO:0000313" key="3">
    <source>
        <dbReference type="Proteomes" id="UP000248764"/>
    </source>
</evidence>
<gene>
    <name evidence="2" type="ORF">C1I92_23835</name>
</gene>
<dbReference type="EMBL" id="POTW01000073">
    <property type="protein sequence ID" value="PZF80885.1"/>
    <property type="molecule type" value="Genomic_DNA"/>
</dbReference>
<comment type="caution">
    <text evidence="2">The sequence shown here is derived from an EMBL/GenBank/DDBJ whole genome shotgun (WGS) entry which is preliminary data.</text>
</comment>
<dbReference type="Pfam" id="PF13810">
    <property type="entry name" value="DUF4185"/>
    <property type="match status" value="1"/>
</dbReference>
<reference evidence="2 3" key="1">
    <citation type="submission" date="2018-01" db="EMBL/GenBank/DDBJ databases">
        <title>Draft genome sequence of Jiangella sp. GTF31.</title>
        <authorList>
            <person name="Sahin N."/>
            <person name="Ay H."/>
            <person name="Saygin H."/>
        </authorList>
    </citation>
    <scope>NUCLEOTIDE SEQUENCE [LARGE SCALE GENOMIC DNA]</scope>
    <source>
        <strain evidence="2 3">GTF31</strain>
    </source>
</reference>
<evidence type="ECO:0000259" key="1">
    <source>
        <dbReference type="Pfam" id="PF13810"/>
    </source>
</evidence>
<sequence>MAASLGATPATATTAPTLAVMVGKITGPGSQSSTHTAWGIYGTDLGVMWDNGDGEILAAFGDTFGNTWTPPGGNGNDWRSNVLLRSSDTDLSNGMTFDSAATDSPGHAKELIPSLKVDGVEMTVIPTAGVSVGSRQYMAYMSVRHWGPPGEWDTNYAAIAYSDDNGENWVTAGAPTWDNPTGTNKFQMGAFVRHGGHVYLFATPNGRNDDAFLARVPEGSVLTKSAYTYWNGSAWVSGADTQATAVLDGPVAELSVRYDAERDKWITVYMRGTDIVLRSADTPTGPWSSPQVIVSDADHPGPYGGFIHPWSSGDDLYFALSQWNPYNVYLMRVSLDADANVIRPNLVADPSFERQPGSGASAPWSCTGNCGIDANIWGFSGDRNGFVRYNSGWHDIHQEVAVTPGTDYVLTAWLRTSPNNDNGFVGVRSVGGPPIAEANFASVGPWTRFTVPFNSGANTAVEVFTGIWTDNGDMWVQVDDYAVVEAP</sequence>
<accession>A0A2W2B0C4</accession>
<dbReference type="AlphaFoldDB" id="A0A2W2B0C4"/>
<dbReference type="InterPro" id="IPR025442">
    <property type="entry name" value="DUF4185"/>
</dbReference>
<feature type="domain" description="DUF4185" evidence="1">
    <location>
        <begin position="30"/>
        <end position="332"/>
    </location>
</feature>
<keyword evidence="3" id="KW-1185">Reference proteome</keyword>
<evidence type="ECO:0000313" key="2">
    <source>
        <dbReference type="EMBL" id="PZF80885.1"/>
    </source>
</evidence>